<organism evidence="3 4">
    <name type="scientific">Candidatus Shapirobacteria bacterium CG08_land_8_20_14_0_20_39_18</name>
    <dbReference type="NCBI Taxonomy" id="1974883"/>
    <lineage>
        <taxon>Bacteria</taxon>
        <taxon>Candidatus Shapironibacteriota</taxon>
    </lineage>
</organism>
<dbReference type="SUPFAM" id="SSF63817">
    <property type="entry name" value="Sortase"/>
    <property type="match status" value="1"/>
</dbReference>
<reference evidence="4" key="1">
    <citation type="submission" date="2017-09" db="EMBL/GenBank/DDBJ databases">
        <title>Depth-based differentiation of microbial function through sediment-hosted aquifers and enrichment of novel symbionts in the deep terrestrial subsurface.</title>
        <authorList>
            <person name="Probst A.J."/>
            <person name="Ladd B."/>
            <person name="Jarett J.K."/>
            <person name="Geller-Mcgrath D.E."/>
            <person name="Sieber C.M.K."/>
            <person name="Emerson J.B."/>
            <person name="Anantharaman K."/>
            <person name="Thomas B.C."/>
            <person name="Malmstrom R."/>
            <person name="Stieglmeier M."/>
            <person name="Klingl A."/>
            <person name="Woyke T."/>
            <person name="Ryan C.M."/>
            <person name="Banfield J.F."/>
        </authorList>
    </citation>
    <scope>NUCLEOTIDE SEQUENCE [LARGE SCALE GENOMIC DNA]</scope>
</reference>
<sequence>MPYRYVKKYPKPIRHHRQIRISKFLSLFFVFLGTGLILSALFPILSYQFFVSPQVTGLLNPAVSSIVLGQSSTLDTTQISNWFVNAPKLPPLPSKITHYSLSIPKLKIDQAVVKIGGSDLKKSLIHYQGTAFPGQLGTTVIFGHSSLPQLFMSQNYLTIFTYLPKMTKGDEILIEFDSILYKYLVEEVTEVTPDDVSIMEQRYDDSYLALVTCVPPGTTINRLVVRAKITKI</sequence>
<dbReference type="Pfam" id="PF04203">
    <property type="entry name" value="Sortase"/>
    <property type="match status" value="1"/>
</dbReference>
<dbReference type="NCBIfam" id="TIGR01076">
    <property type="entry name" value="sortase_fam"/>
    <property type="match status" value="1"/>
</dbReference>
<evidence type="ECO:0000313" key="4">
    <source>
        <dbReference type="Proteomes" id="UP000228996"/>
    </source>
</evidence>
<dbReference type="GO" id="GO:0016787">
    <property type="term" value="F:hydrolase activity"/>
    <property type="evidence" value="ECO:0007669"/>
    <property type="project" value="UniProtKB-KW"/>
</dbReference>
<keyword evidence="2" id="KW-1133">Transmembrane helix</keyword>
<dbReference type="InterPro" id="IPR023365">
    <property type="entry name" value="Sortase_dom-sf"/>
</dbReference>
<feature type="transmembrane region" description="Helical" evidence="2">
    <location>
        <begin position="21"/>
        <end position="45"/>
    </location>
</feature>
<comment type="caution">
    <text evidence="3">The sequence shown here is derived from an EMBL/GenBank/DDBJ whole genome shotgun (WGS) entry which is preliminary data.</text>
</comment>
<dbReference type="Proteomes" id="UP000228996">
    <property type="component" value="Unassembled WGS sequence"/>
</dbReference>
<protein>
    <recommendedName>
        <fullName evidence="5">Sortase</fullName>
    </recommendedName>
</protein>
<dbReference type="InterPro" id="IPR005754">
    <property type="entry name" value="Sortase"/>
</dbReference>
<evidence type="ECO:0008006" key="5">
    <source>
        <dbReference type="Google" id="ProtNLM"/>
    </source>
</evidence>
<dbReference type="Gene3D" id="2.40.260.10">
    <property type="entry name" value="Sortase"/>
    <property type="match status" value="1"/>
</dbReference>
<dbReference type="EMBL" id="PEYO01000020">
    <property type="protein sequence ID" value="PIU03269.1"/>
    <property type="molecule type" value="Genomic_DNA"/>
</dbReference>
<evidence type="ECO:0000256" key="1">
    <source>
        <dbReference type="ARBA" id="ARBA00022801"/>
    </source>
</evidence>
<evidence type="ECO:0000256" key="2">
    <source>
        <dbReference type="SAM" id="Phobius"/>
    </source>
</evidence>
<keyword evidence="2" id="KW-0472">Membrane</keyword>
<dbReference type="AlphaFoldDB" id="A0A2M6XC86"/>
<evidence type="ECO:0000313" key="3">
    <source>
        <dbReference type="EMBL" id="PIU03269.1"/>
    </source>
</evidence>
<gene>
    <name evidence="3" type="ORF">COT44_04340</name>
</gene>
<name>A0A2M6XC86_9BACT</name>
<accession>A0A2M6XC86</accession>
<keyword evidence="2" id="KW-0812">Transmembrane</keyword>
<proteinExistence type="predicted"/>
<keyword evidence="1" id="KW-0378">Hydrolase</keyword>